<comment type="caution">
    <text evidence="1">The sequence shown here is derived from an EMBL/GenBank/DDBJ whole genome shotgun (WGS) entry which is preliminary data.</text>
</comment>
<sequence length="187" mass="21129">MPFQHPFQESQFDIFDWYPKYRECQNHFVEHAQHTGPVQAVAAFVNILLPFQKSQSGAREPTGDTETSAGVVALVPFVRRLVATGFDTPAVLHGFFGDDWSEGVGQIHEMERRNFLFAAKSENWVKVKSSYDIEGGQTVPFLRPLQGATEEEIQSAESNWSEWLAMQDWMLGPRAPPGEGDRSMQPK</sequence>
<keyword evidence="2" id="KW-1185">Reference proteome</keyword>
<dbReference type="EMBL" id="JANAKD010000034">
    <property type="protein sequence ID" value="KAJ3498781.1"/>
    <property type="molecule type" value="Genomic_DNA"/>
</dbReference>
<evidence type="ECO:0000313" key="1">
    <source>
        <dbReference type="EMBL" id="KAJ3498781.1"/>
    </source>
</evidence>
<accession>A0ACC1R9I4</accession>
<organism evidence="1 2">
    <name type="scientific">Lecanicillium saksenae</name>
    <dbReference type="NCBI Taxonomy" id="468837"/>
    <lineage>
        <taxon>Eukaryota</taxon>
        <taxon>Fungi</taxon>
        <taxon>Dikarya</taxon>
        <taxon>Ascomycota</taxon>
        <taxon>Pezizomycotina</taxon>
        <taxon>Sordariomycetes</taxon>
        <taxon>Hypocreomycetidae</taxon>
        <taxon>Hypocreales</taxon>
        <taxon>Cordycipitaceae</taxon>
        <taxon>Lecanicillium</taxon>
    </lineage>
</organism>
<proteinExistence type="predicted"/>
<dbReference type="Proteomes" id="UP001148737">
    <property type="component" value="Unassembled WGS sequence"/>
</dbReference>
<gene>
    <name evidence="1" type="ORF">NLG97_g849</name>
</gene>
<reference evidence="1" key="1">
    <citation type="submission" date="2022-07" db="EMBL/GenBank/DDBJ databases">
        <title>Genome Sequence of Lecanicillium saksenae.</title>
        <authorList>
            <person name="Buettner E."/>
        </authorList>
    </citation>
    <scope>NUCLEOTIDE SEQUENCE</scope>
    <source>
        <strain evidence="1">VT-O1</strain>
    </source>
</reference>
<evidence type="ECO:0000313" key="2">
    <source>
        <dbReference type="Proteomes" id="UP001148737"/>
    </source>
</evidence>
<protein>
    <submittedName>
        <fullName evidence="1">Uncharacterized protein</fullName>
    </submittedName>
</protein>
<name>A0ACC1R9I4_9HYPO</name>